<accession>A0A077P3N6</accession>
<gene>
    <name evidence="1" type="ORF">XBKQ1_1840028</name>
</gene>
<evidence type="ECO:0000313" key="1">
    <source>
        <dbReference type="EMBL" id="CDH19035.1"/>
    </source>
</evidence>
<dbReference type="HOGENOM" id="CLU_203358_0_0_6"/>
<organism evidence="1 2">
    <name type="scientific">Xenorhabdus bovienii str. kraussei Quebec</name>
    <dbReference type="NCBI Taxonomy" id="1398203"/>
    <lineage>
        <taxon>Bacteria</taxon>
        <taxon>Pseudomonadati</taxon>
        <taxon>Pseudomonadota</taxon>
        <taxon>Gammaproteobacteria</taxon>
        <taxon>Enterobacterales</taxon>
        <taxon>Morganellaceae</taxon>
        <taxon>Xenorhabdus</taxon>
    </lineage>
</organism>
<name>A0A077P3N6_XENBV</name>
<comment type="caution">
    <text evidence="1">The sequence shown here is derived from an EMBL/GenBank/DDBJ whole genome shotgun (WGS) entry which is preliminary data.</text>
</comment>
<dbReference type="Proteomes" id="UP000028500">
    <property type="component" value="Unassembled WGS sequence"/>
</dbReference>
<dbReference type="AlphaFoldDB" id="A0A077P3N6"/>
<reference evidence="1" key="1">
    <citation type="submission" date="2013-07" db="EMBL/GenBank/DDBJ databases">
        <title>Sub-species coevolution in mutualistic symbiosis.</title>
        <authorList>
            <person name="Murfin K."/>
            <person name="Klassen J."/>
            <person name="Lee M."/>
            <person name="Forst S."/>
            <person name="Stock P."/>
            <person name="Goodrich-Blair H."/>
        </authorList>
    </citation>
    <scope>NUCLEOTIDE SEQUENCE [LARGE SCALE GENOMIC DNA]</scope>
    <source>
        <strain evidence="1">Kraussei Quebec</strain>
    </source>
</reference>
<sequence length="53" mass="6056">MPSLYRSTEFNLTGTKSKWATVRLSLNDYILVCLLFLDSRIRINISYSGLTSP</sequence>
<protein>
    <submittedName>
        <fullName evidence="1">Uncharacterized protein</fullName>
    </submittedName>
</protein>
<keyword evidence="2" id="KW-1185">Reference proteome</keyword>
<evidence type="ECO:0000313" key="2">
    <source>
        <dbReference type="Proteomes" id="UP000028500"/>
    </source>
</evidence>
<proteinExistence type="predicted"/>
<dbReference type="EMBL" id="CBSY010000095">
    <property type="protein sequence ID" value="CDH19035.1"/>
    <property type="molecule type" value="Genomic_DNA"/>
</dbReference>